<reference evidence="2" key="1">
    <citation type="submission" date="2025-05" db="UniProtKB">
        <authorList>
            <consortium name="RefSeq"/>
        </authorList>
    </citation>
    <scope>NUCLEOTIDE SEQUENCE [LARGE SCALE GENOMIC DNA]</scope>
</reference>
<dbReference type="RefSeq" id="XP_030547091.1">
    <property type="nucleotide sequence ID" value="XM_030691231.2"/>
</dbReference>
<keyword evidence="2" id="KW-1185">Reference proteome</keyword>
<name>A0A8B8QIX7_9MYRT</name>
<dbReference type="InterPro" id="IPR045875">
    <property type="entry name" value="NTF2"/>
</dbReference>
<dbReference type="InterPro" id="IPR032710">
    <property type="entry name" value="NTF2-like_dom_sf"/>
</dbReference>
<evidence type="ECO:0000313" key="2">
    <source>
        <dbReference type="Proteomes" id="UP000827889"/>
    </source>
</evidence>
<dbReference type="Pfam" id="PF02136">
    <property type="entry name" value="NTF2"/>
    <property type="match status" value="1"/>
</dbReference>
<sequence length="152" mass="17119">MTTIDGDIMDVHAVAKQFVENFYRTFDANIADLANLYEEDALLILDGRRIQGKEGILAELTSLPFEQCEHHIATISCLRLGWLMVCVHGDIRLDGKEDALPFTQTFSLTPAPQGSFYIAVDVFLMNDHWVQDDGLNQRDSLLFGGYVSRSLH</sequence>
<dbReference type="PANTHER" id="PTHR12612">
    <property type="entry name" value="NUCLEAR TRANSPORT FACTOR 2"/>
    <property type="match status" value="1"/>
</dbReference>
<gene>
    <name evidence="3" type="primary">LOC115752845</name>
</gene>
<dbReference type="InterPro" id="IPR002075">
    <property type="entry name" value="NTF2_dom"/>
</dbReference>
<protein>
    <submittedName>
        <fullName evidence="3">Nuclear transport factor 2B-like</fullName>
    </submittedName>
</protein>
<dbReference type="CDD" id="cd00780">
    <property type="entry name" value="NTF2"/>
    <property type="match status" value="1"/>
</dbReference>
<evidence type="ECO:0000313" key="3">
    <source>
        <dbReference type="RefSeq" id="XP_030547091.1"/>
    </source>
</evidence>
<dbReference type="Proteomes" id="UP000827889">
    <property type="component" value="Chromosome 1"/>
</dbReference>
<reference evidence="3" key="2">
    <citation type="submission" date="2025-08" db="UniProtKB">
        <authorList>
            <consortium name="RefSeq"/>
        </authorList>
    </citation>
    <scope>IDENTIFICATION</scope>
    <source>
        <tissue evidence="3">Leaf</tissue>
    </source>
</reference>
<accession>A0A8B8QIX7</accession>
<dbReference type="InterPro" id="IPR018222">
    <property type="entry name" value="Nuclear_transport_factor_2_euk"/>
</dbReference>
<evidence type="ECO:0000259" key="1">
    <source>
        <dbReference type="PROSITE" id="PS50177"/>
    </source>
</evidence>
<dbReference type="Gene3D" id="3.10.450.50">
    <property type="match status" value="1"/>
</dbReference>
<dbReference type="GeneID" id="115752845"/>
<proteinExistence type="predicted"/>
<dbReference type="GO" id="GO:0006913">
    <property type="term" value="P:nucleocytoplasmic transport"/>
    <property type="evidence" value="ECO:0007669"/>
    <property type="project" value="InterPro"/>
</dbReference>
<dbReference type="AlphaFoldDB" id="A0A8B8QIX7"/>
<feature type="domain" description="NTF2" evidence="1">
    <location>
        <begin position="14"/>
        <end position="125"/>
    </location>
</feature>
<dbReference type="SUPFAM" id="SSF54427">
    <property type="entry name" value="NTF2-like"/>
    <property type="match status" value="1"/>
</dbReference>
<dbReference type="OrthoDB" id="6507044at2759"/>
<dbReference type="PROSITE" id="PS50177">
    <property type="entry name" value="NTF2_DOMAIN"/>
    <property type="match status" value="1"/>
</dbReference>
<dbReference type="KEGG" id="rarg:115752845"/>
<organism evidence="2 3">
    <name type="scientific">Rhodamnia argentea</name>
    <dbReference type="NCBI Taxonomy" id="178133"/>
    <lineage>
        <taxon>Eukaryota</taxon>
        <taxon>Viridiplantae</taxon>
        <taxon>Streptophyta</taxon>
        <taxon>Embryophyta</taxon>
        <taxon>Tracheophyta</taxon>
        <taxon>Spermatophyta</taxon>
        <taxon>Magnoliopsida</taxon>
        <taxon>eudicotyledons</taxon>
        <taxon>Gunneridae</taxon>
        <taxon>Pentapetalae</taxon>
        <taxon>rosids</taxon>
        <taxon>malvids</taxon>
        <taxon>Myrtales</taxon>
        <taxon>Myrtaceae</taxon>
        <taxon>Myrtoideae</taxon>
        <taxon>Myrteae</taxon>
        <taxon>Australasian group</taxon>
        <taxon>Rhodamnia</taxon>
    </lineage>
</organism>